<comment type="caution">
    <text evidence="11">The sequence shown here is derived from an EMBL/GenBank/DDBJ whole genome shotgun (WGS) entry which is preliminary data.</text>
</comment>
<dbReference type="InterPro" id="IPR001041">
    <property type="entry name" value="2Fe-2S_ferredoxin-type"/>
</dbReference>
<dbReference type="Gene3D" id="3.40.50.80">
    <property type="entry name" value="Nucleotide-binding domain of ferredoxin-NADP reductase (FNR) module"/>
    <property type="match status" value="1"/>
</dbReference>
<evidence type="ECO:0000256" key="7">
    <source>
        <dbReference type="ARBA" id="ARBA00023004"/>
    </source>
</evidence>
<keyword evidence="5" id="KW-0274">FAD</keyword>
<dbReference type="EMBL" id="BAAAVM010000061">
    <property type="protein sequence ID" value="GAA3151080.1"/>
    <property type="molecule type" value="Genomic_DNA"/>
</dbReference>
<evidence type="ECO:0000256" key="5">
    <source>
        <dbReference type="ARBA" id="ARBA00022827"/>
    </source>
</evidence>
<dbReference type="Pfam" id="PF00175">
    <property type="entry name" value="NAD_binding_1"/>
    <property type="match status" value="1"/>
</dbReference>
<dbReference type="InterPro" id="IPR001433">
    <property type="entry name" value="OxRdtase_FAD/NAD-bd"/>
</dbReference>
<dbReference type="InterPro" id="IPR017938">
    <property type="entry name" value="Riboflavin_synthase-like_b-brl"/>
</dbReference>
<evidence type="ECO:0000256" key="8">
    <source>
        <dbReference type="ARBA" id="ARBA00023014"/>
    </source>
</evidence>
<dbReference type="PROSITE" id="PS00197">
    <property type="entry name" value="2FE2S_FER_1"/>
    <property type="match status" value="1"/>
</dbReference>
<dbReference type="Pfam" id="PF00111">
    <property type="entry name" value="Fer2"/>
    <property type="match status" value="1"/>
</dbReference>
<evidence type="ECO:0000256" key="4">
    <source>
        <dbReference type="ARBA" id="ARBA00022723"/>
    </source>
</evidence>
<keyword evidence="12" id="KW-1185">Reference proteome</keyword>
<evidence type="ECO:0000256" key="6">
    <source>
        <dbReference type="ARBA" id="ARBA00023002"/>
    </source>
</evidence>
<evidence type="ECO:0000256" key="2">
    <source>
        <dbReference type="ARBA" id="ARBA00022630"/>
    </source>
</evidence>
<dbReference type="InterPro" id="IPR006058">
    <property type="entry name" value="2Fe2S_fd_BS"/>
</dbReference>
<comment type="cofactor">
    <cofactor evidence="1">
        <name>FAD</name>
        <dbReference type="ChEBI" id="CHEBI:57692"/>
    </cofactor>
</comment>
<feature type="domain" description="2Fe-2S ferredoxin-type" evidence="9">
    <location>
        <begin position="287"/>
        <end position="377"/>
    </location>
</feature>
<dbReference type="Gene3D" id="2.40.30.10">
    <property type="entry name" value="Translation factors"/>
    <property type="match status" value="1"/>
</dbReference>
<dbReference type="SUPFAM" id="SSF63380">
    <property type="entry name" value="Riboflavin synthase domain-like"/>
    <property type="match status" value="1"/>
</dbReference>
<dbReference type="InterPro" id="IPR017927">
    <property type="entry name" value="FAD-bd_FR_type"/>
</dbReference>
<dbReference type="Gene3D" id="3.10.20.30">
    <property type="match status" value="1"/>
</dbReference>
<accession>A0ABP6NK03</accession>
<dbReference type="CDD" id="cd00207">
    <property type="entry name" value="fer2"/>
    <property type="match status" value="1"/>
</dbReference>
<dbReference type="PROSITE" id="PS51384">
    <property type="entry name" value="FAD_FR"/>
    <property type="match status" value="1"/>
</dbReference>
<protein>
    <submittedName>
        <fullName evidence="11">Phenylacetate-CoA oxygenase/reductase subunit PaaK</fullName>
    </submittedName>
</protein>
<dbReference type="InterPro" id="IPR039261">
    <property type="entry name" value="FNR_nucleotide-bd"/>
</dbReference>
<dbReference type="PANTHER" id="PTHR47354">
    <property type="entry name" value="NADH OXIDOREDUCTASE HCR"/>
    <property type="match status" value="1"/>
</dbReference>
<dbReference type="SUPFAM" id="SSF54292">
    <property type="entry name" value="2Fe-2S ferredoxin-like"/>
    <property type="match status" value="1"/>
</dbReference>
<keyword evidence="6" id="KW-0560">Oxidoreductase</keyword>
<evidence type="ECO:0000256" key="3">
    <source>
        <dbReference type="ARBA" id="ARBA00022714"/>
    </source>
</evidence>
<reference evidence="12" key="1">
    <citation type="journal article" date="2019" name="Int. J. Syst. Evol. Microbiol.">
        <title>The Global Catalogue of Microorganisms (GCM) 10K type strain sequencing project: providing services to taxonomists for standard genome sequencing and annotation.</title>
        <authorList>
            <consortium name="The Broad Institute Genomics Platform"/>
            <consortium name="The Broad Institute Genome Sequencing Center for Infectious Disease"/>
            <person name="Wu L."/>
            <person name="Ma J."/>
        </authorList>
    </citation>
    <scope>NUCLEOTIDE SEQUENCE [LARGE SCALE GENOMIC DNA]</scope>
    <source>
        <strain evidence="12">JCM 11574</strain>
    </source>
</reference>
<keyword evidence="3" id="KW-0001">2Fe-2S</keyword>
<keyword evidence="8" id="KW-0411">Iron-sulfur</keyword>
<sequence length="377" mass="40600">MKDSNETPTTSRRATGFHRMRVSAVDKLTDDAVAITLDVPEHLTDAFTHRAGQHLTVRHFLGGPDGKEIRRSYSICTPPNRSQDPASGLRLVVKRLGDGGFGEYALTSLGAGDTLVVGPPAGGFRLAEQPGAHHVLVAGGSGITPLLSMAAAALRDDPTCRVSMVYANQTSMSVLLADELADLKDGYVDRFFLLNVLSQESQGATLLSGRIDTARLPRLLELLGAEPDDSTHFYLCGPGGLVEAVRTTLTEWGADPRRVRLELFTTDGEPAGPSPEPVDRNTPAARARVTARLGGRTTVFPMEPEDDVILDAVLRARPETPYSCRDGLCGTCRARVVCGTVRMDRQYALGQDELDRGYTLACRARAVSAQIELDFDA</sequence>
<dbReference type="RefSeq" id="WP_345054512.1">
    <property type="nucleotide sequence ID" value="NZ_BAAAVM010000061.1"/>
</dbReference>
<dbReference type="InterPro" id="IPR050415">
    <property type="entry name" value="MRET"/>
</dbReference>
<evidence type="ECO:0000259" key="9">
    <source>
        <dbReference type="PROSITE" id="PS51085"/>
    </source>
</evidence>
<dbReference type="PANTHER" id="PTHR47354:SF8">
    <property type="entry name" value="1,2-PHENYLACETYL-COA EPOXIDASE, SUBUNIT E"/>
    <property type="match status" value="1"/>
</dbReference>
<evidence type="ECO:0000256" key="1">
    <source>
        <dbReference type="ARBA" id="ARBA00001974"/>
    </source>
</evidence>
<evidence type="ECO:0000313" key="12">
    <source>
        <dbReference type="Proteomes" id="UP001500893"/>
    </source>
</evidence>
<name>A0ABP6NK03_9ACTN</name>
<dbReference type="InterPro" id="IPR036010">
    <property type="entry name" value="2Fe-2S_ferredoxin-like_sf"/>
</dbReference>
<proteinExistence type="predicted"/>
<feature type="domain" description="FAD-binding FR-type" evidence="10">
    <location>
        <begin position="15"/>
        <end position="127"/>
    </location>
</feature>
<keyword evidence="7" id="KW-0408">Iron</keyword>
<dbReference type="SUPFAM" id="SSF52343">
    <property type="entry name" value="Ferredoxin reductase-like, C-terminal NADP-linked domain"/>
    <property type="match status" value="1"/>
</dbReference>
<evidence type="ECO:0000259" key="10">
    <source>
        <dbReference type="PROSITE" id="PS51384"/>
    </source>
</evidence>
<organism evidence="11 12">
    <name type="scientific">Streptomyces rameus</name>
    <dbReference type="NCBI Taxonomy" id="68261"/>
    <lineage>
        <taxon>Bacteria</taxon>
        <taxon>Bacillati</taxon>
        <taxon>Actinomycetota</taxon>
        <taxon>Actinomycetes</taxon>
        <taxon>Kitasatosporales</taxon>
        <taxon>Streptomycetaceae</taxon>
        <taxon>Streptomyces</taxon>
    </lineage>
</organism>
<dbReference type="Proteomes" id="UP001500893">
    <property type="component" value="Unassembled WGS sequence"/>
</dbReference>
<evidence type="ECO:0000313" key="11">
    <source>
        <dbReference type="EMBL" id="GAA3151080.1"/>
    </source>
</evidence>
<gene>
    <name evidence="11" type="primary">paaK_2</name>
    <name evidence="11" type="ORF">GCM10010521_43390</name>
</gene>
<keyword evidence="4" id="KW-0479">Metal-binding</keyword>
<keyword evidence="2" id="KW-0285">Flavoprotein</keyword>
<dbReference type="InterPro" id="IPR012675">
    <property type="entry name" value="Beta-grasp_dom_sf"/>
</dbReference>
<dbReference type="PROSITE" id="PS51085">
    <property type="entry name" value="2FE2S_FER_2"/>
    <property type="match status" value="1"/>
</dbReference>
<dbReference type="CDD" id="cd06214">
    <property type="entry name" value="PA_degradation_oxidoreductase_like"/>
    <property type="match status" value="1"/>
</dbReference>
<dbReference type="PRINTS" id="PR00410">
    <property type="entry name" value="PHEHYDRXLASE"/>
</dbReference>